<dbReference type="InterPro" id="IPR001466">
    <property type="entry name" value="Beta-lactam-related"/>
</dbReference>
<dbReference type="Proteomes" id="UP000515240">
    <property type="component" value="Chromosome"/>
</dbReference>
<dbReference type="Gene3D" id="3.40.710.10">
    <property type="entry name" value="DD-peptidase/beta-lactamase superfamily"/>
    <property type="match status" value="1"/>
</dbReference>
<feature type="signal peptide" evidence="1">
    <location>
        <begin position="1"/>
        <end position="26"/>
    </location>
</feature>
<protein>
    <submittedName>
        <fullName evidence="3">Serine hydrolase</fullName>
    </submittedName>
</protein>
<keyword evidence="3" id="KW-0378">Hydrolase</keyword>
<dbReference type="PANTHER" id="PTHR43283:SF7">
    <property type="entry name" value="BETA-LACTAMASE-RELATED DOMAIN-CONTAINING PROTEIN"/>
    <property type="match status" value="1"/>
</dbReference>
<dbReference type="Pfam" id="PF00144">
    <property type="entry name" value="Beta-lactamase"/>
    <property type="match status" value="1"/>
</dbReference>
<keyword evidence="4" id="KW-1185">Reference proteome</keyword>
<dbReference type="InterPro" id="IPR050789">
    <property type="entry name" value="Diverse_Enzym_Activities"/>
</dbReference>
<evidence type="ECO:0000313" key="3">
    <source>
        <dbReference type="EMBL" id="QMV73076.1"/>
    </source>
</evidence>
<name>A0A7G5EGF1_9BURK</name>
<sequence>MAVPQWLNRSSGCVAAALFLAVSAVAAQAPSSSPYPNAADSDPVKLGWMVGSPPPADRILRFEDGSYFQFPAMRWSVAHFRELMPTVNVSRGLQPAAPLPRVLHDDIDSVEFKRLDTGETMRWRDSLAANYTDGIVVLHQGRIVYEHYAGALQPDGQHAAMSVTKSFIGTLASMLVAEGKLDPDRTVASYVPELAASAFGSATVRQLMDMTTGIRFSEDYADPKAEVWAHAAAGNPLPKPKDFSGPRSYYEFMQTVQAQGQHGEAFGYRTANTDALGWVIARVSGQSVAQLLSNRIWSRLGAEQDAYMSVDSTGTPFAGGGLNTGLRDLARFGEMVRNNGFFNGQQIIPAAAVADIRQGGKRSDFANAGYTLLPGWSYRNMWWITHNDHGAFAARGVHGQALYIDPKAEMVIARYGSHPVAANAANDPTSLPAFEALAKYLMKLPR</sequence>
<accession>A0A7G5EGF1</accession>
<evidence type="ECO:0000259" key="2">
    <source>
        <dbReference type="Pfam" id="PF00144"/>
    </source>
</evidence>
<gene>
    <name evidence="3" type="ORF">HS961_09645</name>
</gene>
<feature type="domain" description="Beta-lactamase-related" evidence="2">
    <location>
        <begin position="135"/>
        <end position="415"/>
    </location>
</feature>
<dbReference type="GO" id="GO:0016787">
    <property type="term" value="F:hydrolase activity"/>
    <property type="evidence" value="ECO:0007669"/>
    <property type="project" value="UniProtKB-KW"/>
</dbReference>
<feature type="chain" id="PRO_5028845019" evidence="1">
    <location>
        <begin position="27"/>
        <end position="446"/>
    </location>
</feature>
<dbReference type="InterPro" id="IPR012338">
    <property type="entry name" value="Beta-lactam/transpept-like"/>
</dbReference>
<dbReference type="EMBL" id="CP058554">
    <property type="protein sequence ID" value="QMV73076.1"/>
    <property type="molecule type" value="Genomic_DNA"/>
</dbReference>
<dbReference type="PANTHER" id="PTHR43283">
    <property type="entry name" value="BETA-LACTAMASE-RELATED"/>
    <property type="match status" value="1"/>
</dbReference>
<dbReference type="SUPFAM" id="SSF56601">
    <property type="entry name" value="beta-lactamase/transpeptidase-like"/>
    <property type="match status" value="1"/>
</dbReference>
<organism evidence="3 4">
    <name type="scientific">Comamonas piscis</name>
    <dbReference type="NCBI Taxonomy" id="1562974"/>
    <lineage>
        <taxon>Bacteria</taxon>
        <taxon>Pseudomonadati</taxon>
        <taxon>Pseudomonadota</taxon>
        <taxon>Betaproteobacteria</taxon>
        <taxon>Burkholderiales</taxon>
        <taxon>Comamonadaceae</taxon>
        <taxon>Comamonas</taxon>
    </lineage>
</organism>
<dbReference type="AlphaFoldDB" id="A0A7G5EGF1"/>
<evidence type="ECO:0000256" key="1">
    <source>
        <dbReference type="SAM" id="SignalP"/>
    </source>
</evidence>
<dbReference type="KEGG" id="cpis:HS961_09645"/>
<proteinExistence type="predicted"/>
<evidence type="ECO:0000313" key="4">
    <source>
        <dbReference type="Proteomes" id="UP000515240"/>
    </source>
</evidence>
<reference evidence="3 4" key="1">
    <citation type="journal article" date="2020" name="G3 (Bethesda)">
        <title>CeMbio - The Caenorhabditis elegans Microbiome Resource.</title>
        <authorList>
            <person name="Dirksen P."/>
            <person name="Assie A."/>
            <person name="Zimmermann J."/>
            <person name="Zhang F."/>
            <person name="Tietje A.M."/>
            <person name="Marsh S.A."/>
            <person name="Felix M.A."/>
            <person name="Shapira M."/>
            <person name="Kaleta C."/>
            <person name="Schulenburg H."/>
            <person name="Samuel B."/>
        </authorList>
    </citation>
    <scope>NUCLEOTIDE SEQUENCE [LARGE SCALE GENOMIC DNA]</scope>
    <source>
        <strain evidence="3 4">BIGb0172</strain>
    </source>
</reference>
<keyword evidence="1" id="KW-0732">Signal</keyword>